<dbReference type="SUPFAM" id="SSF53448">
    <property type="entry name" value="Nucleotide-diphospho-sugar transferases"/>
    <property type="match status" value="1"/>
</dbReference>
<evidence type="ECO:0000256" key="2">
    <source>
        <dbReference type="ARBA" id="ARBA00022475"/>
    </source>
</evidence>
<dbReference type="InterPro" id="IPR029044">
    <property type="entry name" value="Nucleotide-diphossugar_trans"/>
</dbReference>
<keyword evidence="7 9" id="KW-0472">Membrane</keyword>
<evidence type="ECO:0000256" key="8">
    <source>
        <dbReference type="ARBA" id="ARBA00038152"/>
    </source>
</evidence>
<evidence type="ECO:0000313" key="11">
    <source>
        <dbReference type="EMBL" id="TCJ19184.1"/>
    </source>
</evidence>
<dbReference type="PANTHER" id="PTHR48090">
    <property type="entry name" value="UNDECAPRENYL-PHOSPHATE 4-DEOXY-4-FORMAMIDO-L-ARABINOSE TRANSFERASE-RELATED"/>
    <property type="match status" value="1"/>
</dbReference>
<comment type="similarity">
    <text evidence="8">Belongs to the glycosyltransferase 2 family. GtrB subfamily.</text>
</comment>
<dbReference type="PANTHER" id="PTHR48090:SF1">
    <property type="entry name" value="PROPHAGE BACTOPRENOL GLUCOSYL TRANSFERASE HOMOLOG"/>
    <property type="match status" value="1"/>
</dbReference>
<organism evidence="11 12">
    <name type="scientific">Flaviaesturariibacter flavus</name>
    <dbReference type="NCBI Taxonomy" id="2502780"/>
    <lineage>
        <taxon>Bacteria</taxon>
        <taxon>Pseudomonadati</taxon>
        <taxon>Bacteroidota</taxon>
        <taxon>Chitinophagia</taxon>
        <taxon>Chitinophagales</taxon>
        <taxon>Chitinophagaceae</taxon>
        <taxon>Flaviaestuariibacter</taxon>
    </lineage>
</organism>
<evidence type="ECO:0000256" key="9">
    <source>
        <dbReference type="SAM" id="Phobius"/>
    </source>
</evidence>
<feature type="domain" description="Glycosyltransferase 2-like" evidence="10">
    <location>
        <begin position="6"/>
        <end position="168"/>
    </location>
</feature>
<evidence type="ECO:0000256" key="3">
    <source>
        <dbReference type="ARBA" id="ARBA00022676"/>
    </source>
</evidence>
<evidence type="ECO:0000256" key="6">
    <source>
        <dbReference type="ARBA" id="ARBA00022989"/>
    </source>
</evidence>
<gene>
    <name evidence="11" type="ORF">EPD60_01850</name>
</gene>
<dbReference type="CDD" id="cd04187">
    <property type="entry name" value="DPM1_like_bac"/>
    <property type="match status" value="1"/>
</dbReference>
<accession>A0A4R1BNQ6</accession>
<dbReference type="OrthoDB" id="9807778at2"/>
<dbReference type="InterPro" id="IPR001173">
    <property type="entry name" value="Glyco_trans_2-like"/>
</dbReference>
<keyword evidence="12" id="KW-1185">Reference proteome</keyword>
<evidence type="ECO:0000256" key="7">
    <source>
        <dbReference type="ARBA" id="ARBA00023136"/>
    </source>
</evidence>
<evidence type="ECO:0000256" key="1">
    <source>
        <dbReference type="ARBA" id="ARBA00004651"/>
    </source>
</evidence>
<keyword evidence="6 9" id="KW-1133">Transmembrane helix</keyword>
<keyword evidence="3" id="KW-0328">Glycosyltransferase</keyword>
<dbReference type="RefSeq" id="WP_131446260.1">
    <property type="nucleotide sequence ID" value="NZ_SJZI01000002.1"/>
</dbReference>
<feature type="transmembrane region" description="Helical" evidence="9">
    <location>
        <begin position="230"/>
        <end position="251"/>
    </location>
</feature>
<proteinExistence type="inferred from homology"/>
<evidence type="ECO:0000256" key="5">
    <source>
        <dbReference type="ARBA" id="ARBA00022692"/>
    </source>
</evidence>
<dbReference type="GO" id="GO:0016757">
    <property type="term" value="F:glycosyltransferase activity"/>
    <property type="evidence" value="ECO:0007669"/>
    <property type="project" value="UniProtKB-KW"/>
</dbReference>
<protein>
    <submittedName>
        <fullName evidence="11">Glycosyltransferase</fullName>
    </submittedName>
</protein>
<sequence length="318" mass="35825">MSPVLSIVVPIYNEEANLPLLHDRLHAAARQITEDYEVIFVNDGSRDGSLDILRGMAQQDARNFYLSFTRNFGHQVAVMAGINQSRGGATVTIDGDLQDPPELIPQLWEQYRQGCKVVYAQRKKRPGEKRLRNLAIKIFYRILKRTTRINIPVDTGDFRLMDRAVVDALKQMPEQHKFLRGQIAWVGYRQAPVYYDRDARYAGKSNYGIGKLIRLALDGFTAFSNVPLRVATVSGFIVSGISFGLILYAIFAKLIQKNLISGWTSLMVSTMFIGGVQLISIGIIGEYISRINSDVRRRPLYIVEEQVTAETTEPAGRP</sequence>
<comment type="caution">
    <text evidence="11">The sequence shown here is derived from an EMBL/GenBank/DDBJ whole genome shotgun (WGS) entry which is preliminary data.</text>
</comment>
<dbReference type="AlphaFoldDB" id="A0A4R1BNQ6"/>
<dbReference type="Gene3D" id="3.90.550.10">
    <property type="entry name" value="Spore Coat Polysaccharide Biosynthesis Protein SpsA, Chain A"/>
    <property type="match status" value="1"/>
</dbReference>
<evidence type="ECO:0000259" key="10">
    <source>
        <dbReference type="Pfam" id="PF00535"/>
    </source>
</evidence>
<dbReference type="Pfam" id="PF00535">
    <property type="entry name" value="Glycos_transf_2"/>
    <property type="match status" value="1"/>
</dbReference>
<keyword evidence="2" id="KW-1003">Cell membrane</keyword>
<comment type="subcellular location">
    <subcellularLocation>
        <location evidence="1">Cell membrane</location>
        <topology evidence="1">Multi-pass membrane protein</topology>
    </subcellularLocation>
</comment>
<dbReference type="InterPro" id="IPR050256">
    <property type="entry name" value="Glycosyltransferase_2"/>
</dbReference>
<name>A0A4R1BNQ6_9BACT</name>
<evidence type="ECO:0000256" key="4">
    <source>
        <dbReference type="ARBA" id="ARBA00022679"/>
    </source>
</evidence>
<evidence type="ECO:0000313" key="12">
    <source>
        <dbReference type="Proteomes" id="UP000295334"/>
    </source>
</evidence>
<reference evidence="11 12" key="1">
    <citation type="submission" date="2019-03" db="EMBL/GenBank/DDBJ databases">
        <authorList>
            <person name="Kim M.K.M."/>
        </authorList>
    </citation>
    <scope>NUCLEOTIDE SEQUENCE [LARGE SCALE GENOMIC DNA]</scope>
    <source>
        <strain evidence="11 12">17J68-12</strain>
    </source>
</reference>
<keyword evidence="5 9" id="KW-0812">Transmembrane</keyword>
<keyword evidence="4 11" id="KW-0808">Transferase</keyword>
<dbReference type="GO" id="GO:0005886">
    <property type="term" value="C:plasma membrane"/>
    <property type="evidence" value="ECO:0007669"/>
    <property type="project" value="UniProtKB-SubCell"/>
</dbReference>
<dbReference type="Proteomes" id="UP000295334">
    <property type="component" value="Unassembled WGS sequence"/>
</dbReference>
<dbReference type="EMBL" id="SJZI01000002">
    <property type="protein sequence ID" value="TCJ19184.1"/>
    <property type="molecule type" value="Genomic_DNA"/>
</dbReference>
<dbReference type="FunFam" id="3.90.550.10:FF:000079">
    <property type="entry name" value="Probable glycosyl transferase"/>
    <property type="match status" value="1"/>
</dbReference>
<feature type="transmembrane region" description="Helical" evidence="9">
    <location>
        <begin position="263"/>
        <end position="288"/>
    </location>
</feature>